<dbReference type="Gene3D" id="1.10.287.130">
    <property type="match status" value="1"/>
</dbReference>
<dbReference type="Gene3D" id="3.30.450.20">
    <property type="entry name" value="PAS domain"/>
    <property type="match status" value="2"/>
</dbReference>
<dbReference type="InterPro" id="IPR000014">
    <property type="entry name" value="PAS"/>
</dbReference>
<evidence type="ECO:0000256" key="2">
    <source>
        <dbReference type="ARBA" id="ARBA00012438"/>
    </source>
</evidence>
<feature type="coiled-coil region" evidence="3">
    <location>
        <begin position="154"/>
        <end position="181"/>
    </location>
</feature>
<evidence type="ECO:0000256" key="1">
    <source>
        <dbReference type="ARBA" id="ARBA00000085"/>
    </source>
</evidence>
<protein>
    <recommendedName>
        <fullName evidence="2">histidine kinase</fullName>
        <ecNumber evidence="2">2.7.13.3</ecNumber>
    </recommendedName>
</protein>
<dbReference type="EC" id="2.7.13.3" evidence="2"/>
<reference evidence="6 7" key="1">
    <citation type="submission" date="2018-04" db="EMBL/GenBank/DDBJ databases">
        <title>Pedobacter chongqingensis sp. nov., isolated from a rottenly hemp rope.</title>
        <authorList>
            <person name="Cai Y."/>
        </authorList>
    </citation>
    <scope>NUCLEOTIDE SEQUENCE [LARGE SCALE GENOMIC DNA]</scope>
    <source>
        <strain evidence="6 7">FJ4-8</strain>
    </source>
</reference>
<dbReference type="InterPro" id="IPR003661">
    <property type="entry name" value="HisK_dim/P_dom"/>
</dbReference>
<dbReference type="InterPro" id="IPR029016">
    <property type="entry name" value="GAF-like_dom_sf"/>
</dbReference>
<dbReference type="AlphaFoldDB" id="A0A2U2PCT9"/>
<evidence type="ECO:0000259" key="5">
    <source>
        <dbReference type="PROSITE" id="PS50113"/>
    </source>
</evidence>
<dbReference type="InterPro" id="IPR035965">
    <property type="entry name" value="PAS-like_dom_sf"/>
</dbReference>
<proteinExistence type="predicted"/>
<dbReference type="CDD" id="cd00082">
    <property type="entry name" value="HisKA"/>
    <property type="match status" value="1"/>
</dbReference>
<dbReference type="InterPro" id="IPR036097">
    <property type="entry name" value="HisK_dim/P_sf"/>
</dbReference>
<name>A0A2U2PCT9_9SPHI</name>
<comment type="caution">
    <text evidence="6">The sequence shown here is derived from an EMBL/GenBank/DDBJ whole genome shotgun (WGS) entry which is preliminary data.</text>
</comment>
<dbReference type="Pfam" id="PF01590">
    <property type="entry name" value="GAF"/>
    <property type="match status" value="1"/>
</dbReference>
<comment type="catalytic activity">
    <reaction evidence="1">
        <text>ATP + protein L-histidine = ADP + protein N-phospho-L-histidine.</text>
        <dbReference type="EC" id="2.7.13.3"/>
    </reaction>
</comment>
<dbReference type="SUPFAM" id="SSF47384">
    <property type="entry name" value="Homodimeric domain of signal transducing histidine kinase"/>
    <property type="match status" value="1"/>
</dbReference>
<dbReference type="GO" id="GO:0000155">
    <property type="term" value="F:phosphorelay sensor kinase activity"/>
    <property type="evidence" value="ECO:0007669"/>
    <property type="project" value="InterPro"/>
</dbReference>
<dbReference type="SMART" id="SM00065">
    <property type="entry name" value="GAF"/>
    <property type="match status" value="1"/>
</dbReference>
<sequence length="516" mass="58588">MKRAEENLRLKELESYHILGTAPDKEFDGIVGLVAKYFDTPIALITIIGSDRTWFKARYGMKARHSPAEHSFCTKMLDNPAAPLIVTDASTDEQFKNNYWVVNEPHLRFFAGVPLLSANGYLLGSLCVVDRNPREVNPYELKMLTLLAARVMNVIEARKAALELKQEKDQIEQQLEYISEHSPVALFQLSLDNQRNISFDFLSKSLSSVLTEMSPDKIRMDTGHFFEAVHPDYRQIVEEQLIAATGERKKFDAVFRTESGHWCLARANPVIQQGLSSLCGTLEDVSNWVEREIQGREKLRRTREQYKKMVDEVEDYVILLLDAKGNIQNWNLGAEKIKGYRAGEIIGMNHAVFYTEEDRSADKPAALLRIAAETGKAIDSGWRVRKDGSRFMAFVVITALHDSAGEVIGFSKVTRDMTKEKEYINEIEKQNQLLMEIAYVQSHHVRAPLSRIMGILDLITGPQLSGDETAELMKAMIYSCKELDQLVHRISDNANAIIIREGTNGTRGYRFPVQKQ</sequence>
<dbReference type="PROSITE" id="PS50112">
    <property type="entry name" value="PAS"/>
    <property type="match status" value="1"/>
</dbReference>
<dbReference type="InterPro" id="IPR013767">
    <property type="entry name" value="PAS_fold"/>
</dbReference>
<evidence type="ECO:0000313" key="7">
    <source>
        <dbReference type="Proteomes" id="UP000245647"/>
    </source>
</evidence>
<dbReference type="InterPro" id="IPR000700">
    <property type="entry name" value="PAS-assoc_C"/>
</dbReference>
<evidence type="ECO:0000259" key="4">
    <source>
        <dbReference type="PROSITE" id="PS50112"/>
    </source>
</evidence>
<dbReference type="NCBIfam" id="TIGR00229">
    <property type="entry name" value="sensory_box"/>
    <property type="match status" value="1"/>
</dbReference>
<dbReference type="PANTHER" id="PTHR43102">
    <property type="entry name" value="SLR1143 PROTEIN"/>
    <property type="match status" value="1"/>
</dbReference>
<keyword evidence="3" id="KW-0175">Coiled coil</keyword>
<dbReference type="SUPFAM" id="SSF55785">
    <property type="entry name" value="PYP-like sensor domain (PAS domain)"/>
    <property type="match status" value="1"/>
</dbReference>
<feature type="domain" description="PAS" evidence="4">
    <location>
        <begin position="302"/>
        <end position="375"/>
    </location>
</feature>
<feature type="domain" description="PAC" evidence="5">
    <location>
        <begin position="376"/>
        <end position="429"/>
    </location>
</feature>
<dbReference type="Gene3D" id="3.30.450.40">
    <property type="match status" value="1"/>
</dbReference>
<dbReference type="GO" id="GO:0006355">
    <property type="term" value="P:regulation of DNA-templated transcription"/>
    <property type="evidence" value="ECO:0007669"/>
    <property type="project" value="InterPro"/>
</dbReference>
<dbReference type="Pfam" id="PF00989">
    <property type="entry name" value="PAS"/>
    <property type="match status" value="1"/>
</dbReference>
<keyword evidence="7" id="KW-1185">Reference proteome</keyword>
<accession>A0A2U2PCT9</accession>
<dbReference type="PROSITE" id="PS50113">
    <property type="entry name" value="PAC"/>
    <property type="match status" value="1"/>
</dbReference>
<dbReference type="OrthoDB" id="741455at2"/>
<evidence type="ECO:0000256" key="3">
    <source>
        <dbReference type="SAM" id="Coils"/>
    </source>
</evidence>
<dbReference type="SUPFAM" id="SSF55781">
    <property type="entry name" value="GAF domain-like"/>
    <property type="match status" value="1"/>
</dbReference>
<dbReference type="PANTHER" id="PTHR43102:SF2">
    <property type="entry name" value="GAF DOMAIN-CONTAINING PROTEIN"/>
    <property type="match status" value="1"/>
</dbReference>
<dbReference type="CDD" id="cd00130">
    <property type="entry name" value="PAS"/>
    <property type="match status" value="1"/>
</dbReference>
<dbReference type="RefSeq" id="WP_109417576.1">
    <property type="nucleotide sequence ID" value="NZ_QEAS01000019.1"/>
</dbReference>
<evidence type="ECO:0000313" key="6">
    <source>
        <dbReference type="EMBL" id="PWG78939.1"/>
    </source>
</evidence>
<gene>
    <name evidence="6" type="ORF">DDR33_20015</name>
</gene>
<dbReference type="InterPro" id="IPR003018">
    <property type="entry name" value="GAF"/>
</dbReference>
<dbReference type="Proteomes" id="UP000245647">
    <property type="component" value="Unassembled WGS sequence"/>
</dbReference>
<organism evidence="6 7">
    <name type="scientific">Pararcticibacter amylolyticus</name>
    <dbReference type="NCBI Taxonomy" id="2173175"/>
    <lineage>
        <taxon>Bacteria</taxon>
        <taxon>Pseudomonadati</taxon>
        <taxon>Bacteroidota</taxon>
        <taxon>Sphingobacteriia</taxon>
        <taxon>Sphingobacteriales</taxon>
        <taxon>Sphingobacteriaceae</taxon>
        <taxon>Pararcticibacter</taxon>
    </lineage>
</organism>
<dbReference type="EMBL" id="QEAS01000019">
    <property type="protein sequence ID" value="PWG78939.1"/>
    <property type="molecule type" value="Genomic_DNA"/>
</dbReference>